<dbReference type="OrthoDB" id="7271825at2759"/>
<reference evidence="2 3" key="1">
    <citation type="journal article" date="2019" name="Commun. Biol.">
        <title>The bagworm genome reveals a unique fibroin gene that provides high tensile strength.</title>
        <authorList>
            <person name="Kono N."/>
            <person name="Nakamura H."/>
            <person name="Ohtoshi R."/>
            <person name="Tomita M."/>
            <person name="Numata K."/>
            <person name="Arakawa K."/>
        </authorList>
    </citation>
    <scope>NUCLEOTIDE SEQUENCE [LARGE SCALE GENOMIC DNA]</scope>
</reference>
<feature type="region of interest" description="Disordered" evidence="1">
    <location>
        <begin position="42"/>
        <end position="124"/>
    </location>
</feature>
<evidence type="ECO:0000313" key="3">
    <source>
        <dbReference type="Proteomes" id="UP000299102"/>
    </source>
</evidence>
<feature type="compositionally biased region" description="Basic residues" evidence="1">
    <location>
        <begin position="86"/>
        <end position="97"/>
    </location>
</feature>
<comment type="caution">
    <text evidence="2">The sequence shown here is derived from an EMBL/GenBank/DDBJ whole genome shotgun (WGS) entry which is preliminary data.</text>
</comment>
<evidence type="ECO:0000256" key="1">
    <source>
        <dbReference type="SAM" id="MobiDB-lite"/>
    </source>
</evidence>
<protein>
    <submittedName>
        <fullName evidence="2">Uncharacterized protein</fullName>
    </submittedName>
</protein>
<dbReference type="Proteomes" id="UP000299102">
    <property type="component" value="Unassembled WGS sequence"/>
</dbReference>
<accession>A0A4C2AFK1</accession>
<proteinExistence type="predicted"/>
<dbReference type="EMBL" id="BGZK01003031">
    <property type="protein sequence ID" value="GBP97934.1"/>
    <property type="molecule type" value="Genomic_DNA"/>
</dbReference>
<feature type="compositionally biased region" description="Polar residues" evidence="1">
    <location>
        <begin position="56"/>
        <end position="70"/>
    </location>
</feature>
<sequence length="152" mass="16160">MGAASRGKPEDQSVSFQIPRRPLMYTAAVAIYRKEIDEFVATDERASPAKIPSPRPSSDLTAGVDSSMTVSEAEGGPGRLAGSALRRLHYRATRRAHSAAAAASARHHNPPKRQVGSTKTAGGGCSHDLAKLQPDTSMAETGLYVTSLRLFE</sequence>
<gene>
    <name evidence="2" type="ORF">EVAR_71110_1</name>
</gene>
<keyword evidence="3" id="KW-1185">Reference proteome</keyword>
<dbReference type="AlphaFoldDB" id="A0A4C2AFK1"/>
<evidence type="ECO:0000313" key="2">
    <source>
        <dbReference type="EMBL" id="GBP97934.1"/>
    </source>
</evidence>
<name>A0A4C2AFK1_EUMVA</name>
<organism evidence="2 3">
    <name type="scientific">Eumeta variegata</name>
    <name type="common">Bagworm moth</name>
    <name type="synonym">Eumeta japonica</name>
    <dbReference type="NCBI Taxonomy" id="151549"/>
    <lineage>
        <taxon>Eukaryota</taxon>
        <taxon>Metazoa</taxon>
        <taxon>Ecdysozoa</taxon>
        <taxon>Arthropoda</taxon>
        <taxon>Hexapoda</taxon>
        <taxon>Insecta</taxon>
        <taxon>Pterygota</taxon>
        <taxon>Neoptera</taxon>
        <taxon>Endopterygota</taxon>
        <taxon>Lepidoptera</taxon>
        <taxon>Glossata</taxon>
        <taxon>Ditrysia</taxon>
        <taxon>Tineoidea</taxon>
        <taxon>Psychidae</taxon>
        <taxon>Oiketicinae</taxon>
        <taxon>Eumeta</taxon>
    </lineage>
</organism>